<evidence type="ECO:0000256" key="2">
    <source>
        <dbReference type="ARBA" id="ARBA00012438"/>
    </source>
</evidence>
<dbReference type="PROSITE" id="PS50109">
    <property type="entry name" value="HIS_KIN"/>
    <property type="match status" value="1"/>
</dbReference>
<dbReference type="RefSeq" id="WP_108736258.1">
    <property type="nucleotide sequence ID" value="NZ_CP020919.1"/>
</dbReference>
<feature type="transmembrane region" description="Helical" evidence="7">
    <location>
        <begin position="6"/>
        <end position="28"/>
    </location>
</feature>
<evidence type="ECO:0000256" key="7">
    <source>
        <dbReference type="SAM" id="Phobius"/>
    </source>
</evidence>
<reference evidence="9 10" key="1">
    <citation type="submission" date="2017-04" db="EMBL/GenBank/DDBJ databases">
        <title>Complete genome sequence of Flavobacterium kingsejong AJ004.</title>
        <authorList>
            <person name="Lee P.C."/>
        </authorList>
    </citation>
    <scope>NUCLEOTIDE SEQUENCE [LARGE SCALE GENOMIC DNA]</scope>
    <source>
        <strain evidence="9 10">AJ004</strain>
    </source>
</reference>
<dbReference type="PANTHER" id="PTHR43711:SF26">
    <property type="entry name" value="SENSOR HISTIDINE KINASE RCSC"/>
    <property type="match status" value="1"/>
</dbReference>
<dbReference type="Pfam" id="PF02518">
    <property type="entry name" value="HATPase_c"/>
    <property type="match status" value="1"/>
</dbReference>
<keyword evidence="4" id="KW-0808">Transferase</keyword>
<dbReference type="CDD" id="cd00082">
    <property type="entry name" value="HisKA"/>
    <property type="match status" value="1"/>
</dbReference>
<keyword evidence="3" id="KW-0597">Phosphoprotein</keyword>
<dbReference type="InterPro" id="IPR004358">
    <property type="entry name" value="Sig_transdc_His_kin-like_C"/>
</dbReference>
<dbReference type="SUPFAM" id="SSF55874">
    <property type="entry name" value="ATPase domain of HSP90 chaperone/DNA topoisomerase II/histidine kinase"/>
    <property type="match status" value="1"/>
</dbReference>
<dbReference type="Gene3D" id="1.10.287.130">
    <property type="match status" value="1"/>
</dbReference>
<dbReference type="InterPro" id="IPR036097">
    <property type="entry name" value="HisK_dim/P_sf"/>
</dbReference>
<dbReference type="AlphaFoldDB" id="A0A2S1LLJ4"/>
<dbReference type="Proteomes" id="UP000244677">
    <property type="component" value="Chromosome"/>
</dbReference>
<dbReference type="InterPro" id="IPR003594">
    <property type="entry name" value="HATPase_dom"/>
</dbReference>
<dbReference type="SUPFAM" id="SSF47384">
    <property type="entry name" value="Homodimeric domain of signal transducing histidine kinase"/>
    <property type="match status" value="1"/>
</dbReference>
<evidence type="ECO:0000256" key="6">
    <source>
        <dbReference type="ARBA" id="ARBA00023012"/>
    </source>
</evidence>
<accession>A0A2S1LLJ4</accession>
<evidence type="ECO:0000256" key="4">
    <source>
        <dbReference type="ARBA" id="ARBA00022679"/>
    </source>
</evidence>
<keyword evidence="7" id="KW-0472">Membrane</keyword>
<dbReference type="Gene3D" id="3.30.565.10">
    <property type="entry name" value="Histidine kinase-like ATPase, C-terminal domain"/>
    <property type="match status" value="1"/>
</dbReference>
<proteinExistence type="predicted"/>
<sequence length="422" mass="49187">MKFNRLNIIILIGLIAMIGVLVMQLVMLSQAYKFEKKEIGEKIHFALEDVVKKIYRDNNQTELPVSSSIKKISEDYYIVNVNDVFESDVLEFYLKKEFRKVRLNIDFEYAMYDCSSDEMAYGDYVSSSDKKTAKCKNCFTKNHDLVYYFAIRFPELKYNYISSLQQYWVYTGILVLVLIIYVYSILVLLRQKRYSELQKDFINNMTHEFKTPISSILIASQYASNQQEIIKNEKLNKYIQIIIEQGNKLNQHIEKILSIAKSDSDPMELELVIFNSVETIQLVRENILMKYQRPIHITIGSDHPVYEIAADEFHFTNVVYNIIDNAVKYNDSVPEITITIHETPKEVIFEFRDNGIGINASELGSIFDKFYRAATPKRNEVAGFGLGLFYVKKICNLHQWKISLKNNSDQGVTVTIRMPKNK</sequence>
<dbReference type="OrthoDB" id="1933776at2"/>
<keyword evidence="5 9" id="KW-0418">Kinase</keyword>
<dbReference type="Pfam" id="PF00512">
    <property type="entry name" value="HisKA"/>
    <property type="match status" value="1"/>
</dbReference>
<feature type="transmembrane region" description="Helical" evidence="7">
    <location>
        <begin position="167"/>
        <end position="189"/>
    </location>
</feature>
<evidence type="ECO:0000256" key="5">
    <source>
        <dbReference type="ARBA" id="ARBA00022777"/>
    </source>
</evidence>
<keyword evidence="7" id="KW-0812">Transmembrane</keyword>
<evidence type="ECO:0000256" key="1">
    <source>
        <dbReference type="ARBA" id="ARBA00000085"/>
    </source>
</evidence>
<dbReference type="EMBL" id="CP020919">
    <property type="protein sequence ID" value="AWG24623.1"/>
    <property type="molecule type" value="Genomic_DNA"/>
</dbReference>
<keyword evidence="6" id="KW-0902">Two-component regulatory system</keyword>
<evidence type="ECO:0000313" key="10">
    <source>
        <dbReference type="Proteomes" id="UP000244677"/>
    </source>
</evidence>
<dbReference type="KEGG" id="fki:FK004_04950"/>
<dbReference type="InterPro" id="IPR005467">
    <property type="entry name" value="His_kinase_dom"/>
</dbReference>
<dbReference type="CDD" id="cd00075">
    <property type="entry name" value="HATPase"/>
    <property type="match status" value="1"/>
</dbReference>
<evidence type="ECO:0000313" key="9">
    <source>
        <dbReference type="EMBL" id="AWG24623.1"/>
    </source>
</evidence>
<dbReference type="InterPro" id="IPR050736">
    <property type="entry name" value="Sensor_HK_Regulatory"/>
</dbReference>
<dbReference type="PRINTS" id="PR00344">
    <property type="entry name" value="BCTRLSENSOR"/>
</dbReference>
<dbReference type="SMART" id="SM00388">
    <property type="entry name" value="HisKA"/>
    <property type="match status" value="1"/>
</dbReference>
<feature type="domain" description="Histidine kinase" evidence="8">
    <location>
        <begin position="204"/>
        <end position="422"/>
    </location>
</feature>
<evidence type="ECO:0000259" key="8">
    <source>
        <dbReference type="PROSITE" id="PS50109"/>
    </source>
</evidence>
<comment type="catalytic activity">
    <reaction evidence="1">
        <text>ATP + protein L-histidine = ADP + protein N-phospho-L-histidine.</text>
        <dbReference type="EC" id="2.7.13.3"/>
    </reaction>
</comment>
<dbReference type="InterPro" id="IPR036890">
    <property type="entry name" value="HATPase_C_sf"/>
</dbReference>
<name>A0A2S1LLJ4_9FLAO</name>
<organism evidence="9 10">
    <name type="scientific">Flavobacterium kingsejongi</name>
    <dbReference type="NCBI Taxonomy" id="1678728"/>
    <lineage>
        <taxon>Bacteria</taxon>
        <taxon>Pseudomonadati</taxon>
        <taxon>Bacteroidota</taxon>
        <taxon>Flavobacteriia</taxon>
        <taxon>Flavobacteriales</taxon>
        <taxon>Flavobacteriaceae</taxon>
        <taxon>Flavobacterium</taxon>
    </lineage>
</organism>
<dbReference type="EC" id="2.7.13.3" evidence="2"/>
<dbReference type="PANTHER" id="PTHR43711">
    <property type="entry name" value="TWO-COMPONENT HISTIDINE KINASE"/>
    <property type="match status" value="1"/>
</dbReference>
<keyword evidence="10" id="KW-1185">Reference proteome</keyword>
<dbReference type="InterPro" id="IPR003661">
    <property type="entry name" value="HisK_dim/P_dom"/>
</dbReference>
<dbReference type="SMART" id="SM00387">
    <property type="entry name" value="HATPase_c"/>
    <property type="match status" value="1"/>
</dbReference>
<evidence type="ECO:0000256" key="3">
    <source>
        <dbReference type="ARBA" id="ARBA00022553"/>
    </source>
</evidence>
<protein>
    <recommendedName>
        <fullName evidence="2">histidine kinase</fullName>
        <ecNumber evidence="2">2.7.13.3</ecNumber>
    </recommendedName>
</protein>
<dbReference type="GO" id="GO:0000155">
    <property type="term" value="F:phosphorelay sensor kinase activity"/>
    <property type="evidence" value="ECO:0007669"/>
    <property type="project" value="InterPro"/>
</dbReference>
<gene>
    <name evidence="9" type="ORF">FK004_04950</name>
</gene>
<keyword evidence="7" id="KW-1133">Transmembrane helix</keyword>